<feature type="short sequence motif" description="RCR-2" evidence="27">
    <location>
        <begin position="158"/>
        <end position="160"/>
    </location>
</feature>
<reference evidence="31" key="1">
    <citation type="journal article" date="2021" name="Viruses">
        <title>New Parvoviruses and Picornavirus in Tissues and Feces of Foals with Interstitial Pneumonia.</title>
        <authorList>
            <person name="Altan E."/>
            <person name="Hui A."/>
            <person name="Li Y."/>
            <person name="Pesavento P."/>
            <person name="Asin J."/>
            <person name="Crossley B."/>
            <person name="Deng X."/>
            <person name="Uzal F.A."/>
            <person name="Delwart E."/>
        </authorList>
    </citation>
    <scope>NUCLEOTIDE SEQUENCE [LARGE SCALE GENOMIC DNA]</scope>
    <source>
        <strain evidence="31">EqPV/B5053</strain>
    </source>
</reference>
<keyword evidence="11" id="KW-0479">Metal-binding</keyword>
<evidence type="ECO:0000256" key="7">
    <source>
        <dbReference type="ARBA" id="ARBA00020731"/>
    </source>
</evidence>
<evidence type="ECO:0000256" key="21">
    <source>
        <dbReference type="ARBA" id="ARBA00023125"/>
    </source>
</evidence>
<keyword evidence="16" id="KW-0067">ATP-binding</keyword>
<feature type="domain" description="SF3 helicase" evidence="28">
    <location>
        <begin position="426"/>
        <end position="595"/>
    </location>
</feature>
<evidence type="ECO:0000256" key="17">
    <source>
        <dbReference type="ARBA" id="ARBA00022842"/>
    </source>
</evidence>
<evidence type="ECO:0000256" key="22">
    <source>
        <dbReference type="ARBA" id="ARBA00023163"/>
    </source>
</evidence>
<feature type="short sequence motif" description="RCR-3" evidence="27">
    <location>
        <begin position="254"/>
        <end position="258"/>
    </location>
</feature>
<accession>A0AAE8BBP7</accession>
<keyword evidence="15" id="KW-0347">Helicase</keyword>
<evidence type="ECO:0000256" key="9">
    <source>
        <dbReference type="ARBA" id="ARBA00022705"/>
    </source>
</evidence>
<dbReference type="Proteomes" id="UP001260649">
    <property type="component" value="Segment"/>
</dbReference>
<protein>
    <recommendedName>
        <fullName evidence="7">Initiator protein NS1</fullName>
        <ecNumber evidence="6">3.6.4.12</ecNumber>
    </recommendedName>
    <alternativeName>
        <fullName evidence="24">Non-structural protein 1</fullName>
    </alternativeName>
    <alternativeName>
        <fullName evidence="25">Non-structural protein NS1</fullName>
    </alternativeName>
</protein>
<evidence type="ECO:0000256" key="24">
    <source>
        <dbReference type="ARBA" id="ARBA00030491"/>
    </source>
</evidence>
<proteinExistence type="inferred from homology"/>
<evidence type="ECO:0000256" key="25">
    <source>
        <dbReference type="ARBA" id="ARBA00032999"/>
    </source>
</evidence>
<comment type="subunit">
    <text evidence="5">Homooligomer; when bound to DNA.</text>
</comment>
<evidence type="ECO:0000256" key="16">
    <source>
        <dbReference type="ARBA" id="ARBA00022840"/>
    </source>
</evidence>
<evidence type="ECO:0000256" key="15">
    <source>
        <dbReference type="ARBA" id="ARBA00022806"/>
    </source>
</evidence>
<evidence type="ECO:0000256" key="5">
    <source>
        <dbReference type="ARBA" id="ARBA00011717"/>
    </source>
</evidence>
<comment type="cofactor">
    <cofactor evidence="1">
        <name>Mg(2+)</name>
        <dbReference type="ChEBI" id="CHEBI:18420"/>
    </cofactor>
</comment>
<evidence type="ECO:0000256" key="18">
    <source>
        <dbReference type="ARBA" id="ARBA00023015"/>
    </source>
</evidence>
<name>A0AAE8BBP7_9VIRU</name>
<keyword evidence="14 27" id="KW-0378">Hydrolase</keyword>
<keyword evidence="13 27" id="KW-0255">Endonuclease</keyword>
<dbReference type="PROSITE" id="PS51206">
    <property type="entry name" value="SF3_HELICASE_1"/>
    <property type="match status" value="1"/>
</dbReference>
<dbReference type="Gene3D" id="3.40.50.300">
    <property type="entry name" value="P-loop containing nucleotide triphosphate hydrolases"/>
    <property type="match status" value="1"/>
</dbReference>
<dbReference type="PROSITE" id="PS52022">
    <property type="entry name" value="PV_NS1_NUC"/>
    <property type="match status" value="1"/>
</dbReference>
<evidence type="ECO:0000256" key="23">
    <source>
        <dbReference type="ARBA" id="ARBA00023268"/>
    </source>
</evidence>
<keyword evidence="19" id="KW-1194">Viral DNA replication</keyword>
<keyword evidence="18" id="KW-0805">Transcription regulation</keyword>
<keyword evidence="31" id="KW-1185">Reference proteome</keyword>
<dbReference type="InterPro" id="IPR049901">
    <property type="entry name" value="PV_NS1-NUC"/>
</dbReference>
<evidence type="ECO:0000256" key="10">
    <source>
        <dbReference type="ARBA" id="ARBA00022722"/>
    </source>
</evidence>
<dbReference type="Pfam" id="PF01057">
    <property type="entry name" value="Parvo_NS1"/>
    <property type="match status" value="1"/>
</dbReference>
<dbReference type="GO" id="GO:0016787">
    <property type="term" value="F:hydrolase activity"/>
    <property type="evidence" value="ECO:0007669"/>
    <property type="project" value="UniProtKB-KW"/>
</dbReference>
<evidence type="ECO:0000256" key="20">
    <source>
        <dbReference type="ARBA" id="ARBA00023124"/>
    </source>
</evidence>
<evidence type="ECO:0000256" key="3">
    <source>
        <dbReference type="ARBA" id="ARBA00004147"/>
    </source>
</evidence>
<evidence type="ECO:0000256" key="14">
    <source>
        <dbReference type="ARBA" id="ARBA00022801"/>
    </source>
</evidence>
<keyword evidence="23" id="KW-0511">Multifunctional enzyme</keyword>
<dbReference type="Pfam" id="PF22419">
    <property type="entry name" value="HBoV_NS1-like_N"/>
    <property type="match status" value="1"/>
</dbReference>
<evidence type="ECO:0000256" key="27">
    <source>
        <dbReference type="PROSITE-ProRule" id="PRU01366"/>
    </source>
</evidence>
<comment type="subcellular location">
    <subcellularLocation>
        <location evidence="3 27">Host nucleus</location>
    </subcellularLocation>
</comment>
<keyword evidence="9 27" id="KW-0235">DNA replication</keyword>
<dbReference type="InterPro" id="IPR027417">
    <property type="entry name" value="P-loop_NTPase"/>
</dbReference>
<comment type="function">
    <text evidence="2">Multifunctional protein which displays endonuclease and helicase activities required for initiating and directing viral DNA replication. Also plays a role in viral packaging and transactivation of several promoters. Binds site-specifically to 2-3 approximate tandem copies within the origins of replication (Ori), unwinds this hairpin region and nicks one DNA strand thereby initiating the rolling circle replication (RCR). Becomes covalently attached to the 5' end of the nick and provides a 3'OH for priming DNA synthesis. The helicase activity unwinds DNA in a 3'-5' direction on the longer strand. Participates in the transcriptional regulation of several promoters.</text>
</comment>
<evidence type="ECO:0000259" key="29">
    <source>
        <dbReference type="PROSITE" id="PS52022"/>
    </source>
</evidence>
<evidence type="ECO:0000259" key="28">
    <source>
        <dbReference type="PROSITE" id="PS51206"/>
    </source>
</evidence>
<dbReference type="GO" id="GO:0004519">
    <property type="term" value="F:endonuclease activity"/>
    <property type="evidence" value="ECO:0007669"/>
    <property type="project" value="UniProtKB-UniRule"/>
</dbReference>
<dbReference type="GO" id="GO:0005524">
    <property type="term" value="F:ATP binding"/>
    <property type="evidence" value="ECO:0007669"/>
    <property type="project" value="UniProtKB-KW"/>
</dbReference>
<dbReference type="InterPro" id="IPR001257">
    <property type="entry name" value="Parvovirus_NS1_helicase"/>
</dbReference>
<dbReference type="SUPFAM" id="SSF52540">
    <property type="entry name" value="P-loop containing nucleoside triphosphate hydrolases"/>
    <property type="match status" value="1"/>
</dbReference>
<evidence type="ECO:0000256" key="8">
    <source>
        <dbReference type="ARBA" id="ARBA00022562"/>
    </source>
</evidence>
<evidence type="ECO:0000313" key="30">
    <source>
        <dbReference type="EMBL" id="QYA18264.1"/>
    </source>
</evidence>
<dbReference type="EC" id="3.6.4.12" evidence="6"/>
<evidence type="ECO:0000256" key="2">
    <source>
        <dbReference type="ARBA" id="ARBA00002892"/>
    </source>
</evidence>
<dbReference type="GO" id="GO:0003678">
    <property type="term" value="F:DNA helicase activity"/>
    <property type="evidence" value="ECO:0007669"/>
    <property type="project" value="UniProtKB-EC"/>
</dbReference>
<evidence type="ECO:0000256" key="4">
    <source>
        <dbReference type="ARBA" id="ARBA00009826"/>
    </source>
</evidence>
<dbReference type="GO" id="GO:0003677">
    <property type="term" value="F:DNA binding"/>
    <property type="evidence" value="ECO:0007669"/>
    <property type="project" value="UniProtKB-UniRule"/>
</dbReference>
<evidence type="ECO:0000256" key="6">
    <source>
        <dbReference type="ARBA" id="ARBA00012551"/>
    </source>
</evidence>
<sequence length="690" mass="78624">MKPETADTGGLAQRPQVSKNMASNYAGPAEFPSNDVDWLNLWTGQVTGFQSPAYTYVLKLPIKDWKQKEHDLSDLFSRGLDDIILNTVEEERARGLEDPTVDWKSIVAAKINDAASYHYYLVKAADEAVRRVMRVKQHTQNPVYSCFVQSEIGQQILHVHVVVGGTGLTKFNATKTRVKLAEHFYQALLHYYKLFEVMYECTNIQLELGDFFQRAITSIRKGYTEDYVSILSYYDRHGNTHAQRLDGPSFIRNYLLPKNRLCYSFFDFKLFTTHLAIFDTTKTYGCTMIGGRILCHYMRKALVERLQSDSEEDTGEPVHKMGRFDILPQVTENQFETNIPPTRATKVNKRTGLMLDLLQRCDDKNLVSYEDLVEQATELVVMIEGQTGGAKLIEQTLTMHHIRVVKKYTALSYIEKKFGTSLVISPENKVIQLLLKQNYNPLQVGHWIATVLDKRGGKQNTISFFGPASTGKTNLAKAIAHAVGLYGCVNHQNKNFVFNDCQNKLLCWWEECLMHADYVEAAKCLLGGTSFRVDRKHKDSAEQPTTPVLISTNNDIYSVVGGNIVNRVHEFPLRQRVVQLDFMKQLTQTFGEISPEEAAEWLTWCKTEYTCTLEGFREQWGLQDMPNKFPMGQLCSGHLQDYVLYANGPCCTCGGYLPHTTSPDGDWFEKLQPGKGLTLEIFQTRKYARN</sequence>
<keyword evidence="21 27" id="KW-0238">DNA-binding</keyword>
<comment type="catalytic activity">
    <reaction evidence="26">
        <text>ATP + H2O = ADP + phosphate + H(+)</text>
        <dbReference type="Rhea" id="RHEA:13065"/>
        <dbReference type="ChEBI" id="CHEBI:15377"/>
        <dbReference type="ChEBI" id="CHEBI:15378"/>
        <dbReference type="ChEBI" id="CHEBI:30616"/>
        <dbReference type="ChEBI" id="CHEBI:43474"/>
        <dbReference type="ChEBI" id="CHEBI:456216"/>
        <dbReference type="EC" id="3.6.4.12"/>
    </reaction>
</comment>
<keyword evidence="22" id="KW-0804">Transcription</keyword>
<evidence type="ECO:0000256" key="12">
    <source>
        <dbReference type="ARBA" id="ARBA00022741"/>
    </source>
</evidence>
<dbReference type="GO" id="GO:0042025">
    <property type="term" value="C:host cell nucleus"/>
    <property type="evidence" value="ECO:0007669"/>
    <property type="project" value="UniProtKB-SubCell"/>
</dbReference>
<dbReference type="EMBL" id="MW915584">
    <property type="protein sequence ID" value="QYA18264.1"/>
    <property type="molecule type" value="Genomic_DNA"/>
</dbReference>
<evidence type="ECO:0000256" key="11">
    <source>
        <dbReference type="ARBA" id="ARBA00022723"/>
    </source>
</evidence>
<dbReference type="InterPro" id="IPR054766">
    <property type="entry name" value="BoV_NS1-like_N"/>
</dbReference>
<dbReference type="GO" id="GO:0006260">
    <property type="term" value="P:DNA replication"/>
    <property type="evidence" value="ECO:0007669"/>
    <property type="project" value="UniProtKB-UniRule"/>
</dbReference>
<dbReference type="Gene3D" id="3.40.1310.20">
    <property type="match status" value="1"/>
</dbReference>
<dbReference type="GO" id="GO:0046872">
    <property type="term" value="F:metal ion binding"/>
    <property type="evidence" value="ECO:0007669"/>
    <property type="project" value="UniProtKB-KW"/>
</dbReference>
<keyword evidence="12 27" id="KW-0547">Nucleotide-binding</keyword>
<comment type="similarity">
    <text evidence="4">Belongs to the parvoviruses initiator protein NS1 family.</text>
</comment>
<organism evidence="30 31">
    <name type="scientific">Equine bocaparvovirus</name>
    <dbReference type="NCBI Taxonomy" id="2862740"/>
    <lineage>
        <taxon>Viruses</taxon>
        <taxon>Monodnaviria</taxon>
        <taxon>Shotokuvirae</taxon>
        <taxon>Cossaviricota</taxon>
        <taxon>Quintoviricetes</taxon>
        <taxon>Piccovirales</taxon>
        <taxon>Parvoviridae</taxon>
        <taxon>Parvovirinae</taxon>
        <taxon>Bocaparvovirus</taxon>
        <taxon>Bocaparvovirus ungulate10</taxon>
    </lineage>
</organism>
<evidence type="ECO:0000256" key="26">
    <source>
        <dbReference type="ARBA" id="ARBA00047995"/>
    </source>
</evidence>
<evidence type="ECO:0000313" key="31">
    <source>
        <dbReference type="Proteomes" id="UP001260649"/>
    </source>
</evidence>
<dbReference type="InterPro" id="IPR014015">
    <property type="entry name" value="Helicase_SF3_DNA-vir"/>
</dbReference>
<keyword evidence="8 27" id="KW-1048">Host nucleus</keyword>
<feature type="domain" description="PV NS1-Nuc" evidence="29">
    <location>
        <begin position="49"/>
        <end position="313"/>
    </location>
</feature>
<keyword evidence="17" id="KW-0460">Magnesium</keyword>
<keyword evidence="20 27" id="KW-0190">Covalent protein-DNA linkage</keyword>
<evidence type="ECO:0000256" key="19">
    <source>
        <dbReference type="ARBA" id="ARBA00023109"/>
    </source>
</evidence>
<evidence type="ECO:0000256" key="1">
    <source>
        <dbReference type="ARBA" id="ARBA00001946"/>
    </source>
</evidence>
<keyword evidence="10 27" id="KW-0540">Nuclease</keyword>
<evidence type="ECO:0000256" key="13">
    <source>
        <dbReference type="ARBA" id="ARBA00022759"/>
    </source>
</evidence>
<dbReference type="GO" id="GO:0039693">
    <property type="term" value="P:viral DNA genome replication"/>
    <property type="evidence" value="ECO:0007669"/>
    <property type="project" value="UniProtKB-KW"/>
</dbReference>
<feature type="active site" description="For nuclease activity" evidence="27">
    <location>
        <position position="254"/>
    </location>
</feature>